<organism evidence="2 3">
    <name type="scientific">Popillia japonica</name>
    <name type="common">Japanese beetle</name>
    <dbReference type="NCBI Taxonomy" id="7064"/>
    <lineage>
        <taxon>Eukaryota</taxon>
        <taxon>Metazoa</taxon>
        <taxon>Ecdysozoa</taxon>
        <taxon>Arthropoda</taxon>
        <taxon>Hexapoda</taxon>
        <taxon>Insecta</taxon>
        <taxon>Pterygota</taxon>
        <taxon>Neoptera</taxon>
        <taxon>Endopterygota</taxon>
        <taxon>Coleoptera</taxon>
        <taxon>Polyphaga</taxon>
        <taxon>Scarabaeiformia</taxon>
        <taxon>Scarabaeidae</taxon>
        <taxon>Rutelinae</taxon>
        <taxon>Popillia</taxon>
    </lineage>
</organism>
<proteinExistence type="predicted"/>
<name>A0AAW1HF40_POPJA</name>
<reference evidence="2 3" key="1">
    <citation type="journal article" date="2024" name="BMC Genomics">
        <title>De novo assembly and annotation of Popillia japonica's genome with initial clues to its potential as an invasive pest.</title>
        <authorList>
            <person name="Cucini C."/>
            <person name="Boschi S."/>
            <person name="Funari R."/>
            <person name="Cardaioli E."/>
            <person name="Iannotti N."/>
            <person name="Marturano G."/>
            <person name="Paoli F."/>
            <person name="Bruttini M."/>
            <person name="Carapelli A."/>
            <person name="Frati F."/>
            <person name="Nardi F."/>
        </authorList>
    </citation>
    <scope>NUCLEOTIDE SEQUENCE [LARGE SCALE GENOMIC DNA]</scope>
    <source>
        <strain evidence="2">DMR45628</strain>
    </source>
</reference>
<keyword evidence="1" id="KW-0472">Membrane</keyword>
<comment type="caution">
    <text evidence="2">The sequence shown here is derived from an EMBL/GenBank/DDBJ whole genome shotgun (WGS) entry which is preliminary data.</text>
</comment>
<evidence type="ECO:0000256" key="1">
    <source>
        <dbReference type="SAM" id="Phobius"/>
    </source>
</evidence>
<dbReference type="EMBL" id="JASPKY010001509">
    <property type="protein sequence ID" value="KAK9674795.1"/>
    <property type="molecule type" value="Genomic_DNA"/>
</dbReference>
<sequence>MYYPAQLLMGKECKHELPRGSVVCALIQADDCFEPCGTSLVCANKLIGVRLDTKFCPAGGRNMLFFLSLAYQDFIVLTHLQNLNEKGHIDSYIKQSMHSQKVKRNRSDYIHIFLVLGVFCMIVDLNLIYLY</sequence>
<evidence type="ECO:0000313" key="2">
    <source>
        <dbReference type="EMBL" id="KAK9674795.1"/>
    </source>
</evidence>
<keyword evidence="1" id="KW-0812">Transmembrane</keyword>
<keyword evidence="3" id="KW-1185">Reference proteome</keyword>
<keyword evidence="1" id="KW-1133">Transmembrane helix</keyword>
<dbReference type="AlphaFoldDB" id="A0AAW1HF40"/>
<gene>
    <name evidence="2" type="ORF">QE152_g40848</name>
</gene>
<protein>
    <submittedName>
        <fullName evidence="2">Uncharacterized protein</fullName>
    </submittedName>
</protein>
<accession>A0AAW1HF40</accession>
<dbReference type="Proteomes" id="UP001458880">
    <property type="component" value="Unassembled WGS sequence"/>
</dbReference>
<feature type="transmembrane region" description="Helical" evidence="1">
    <location>
        <begin position="109"/>
        <end position="130"/>
    </location>
</feature>
<evidence type="ECO:0000313" key="3">
    <source>
        <dbReference type="Proteomes" id="UP001458880"/>
    </source>
</evidence>